<evidence type="ECO:0000256" key="1">
    <source>
        <dbReference type="SAM" id="SignalP"/>
    </source>
</evidence>
<dbReference type="AlphaFoldDB" id="A0A6B8RUD7"/>
<dbReference type="Proteomes" id="UP000426246">
    <property type="component" value="Chromosome"/>
</dbReference>
<evidence type="ECO:0000313" key="2">
    <source>
        <dbReference type="EMBL" id="QGQ98778.1"/>
    </source>
</evidence>
<dbReference type="EMBL" id="CP034235">
    <property type="protein sequence ID" value="QGQ98778.1"/>
    <property type="molecule type" value="Genomic_DNA"/>
</dbReference>
<proteinExistence type="predicted"/>
<accession>A0A6B8RUD7</accession>
<dbReference type="RefSeq" id="WP_155703888.1">
    <property type="nucleotide sequence ID" value="NZ_CP034235.1"/>
</dbReference>
<feature type="signal peptide" evidence="1">
    <location>
        <begin position="1"/>
        <end position="26"/>
    </location>
</feature>
<name>A0A6B8RUD7_9BACL</name>
<keyword evidence="3" id="KW-1185">Reference proteome</keyword>
<sequence length="66" mass="7371">MKSKRILSLFMAILLMAALVPAYAFADWESQDSKITSDDRCPINSVGEIRIWPKVIISSQSNNSIV</sequence>
<evidence type="ECO:0000313" key="3">
    <source>
        <dbReference type="Proteomes" id="UP000426246"/>
    </source>
</evidence>
<feature type="chain" id="PRO_5025418124" evidence="1">
    <location>
        <begin position="27"/>
        <end position="66"/>
    </location>
</feature>
<reference evidence="3" key="1">
    <citation type="submission" date="2018-11" db="EMBL/GenBank/DDBJ databases">
        <title>Complete genome sequence of Paenibacillus sp. ML311-T8.</title>
        <authorList>
            <person name="Nam Y.-D."/>
            <person name="Kang J."/>
            <person name="Chung W.-H."/>
            <person name="Park Y.S."/>
        </authorList>
    </citation>
    <scope>NUCLEOTIDE SEQUENCE [LARGE SCALE GENOMIC DNA]</scope>
    <source>
        <strain evidence="3">ML311-T8</strain>
    </source>
</reference>
<keyword evidence="1" id="KW-0732">Signal</keyword>
<dbReference type="KEGG" id="ppsc:EHS13_29830"/>
<protein>
    <submittedName>
        <fullName evidence="2">Uncharacterized protein</fullName>
    </submittedName>
</protein>
<gene>
    <name evidence="2" type="ORF">EHS13_29830</name>
</gene>
<organism evidence="2 3">
    <name type="scientific">Paenibacillus psychroresistens</name>
    <dbReference type="NCBI Taxonomy" id="1778678"/>
    <lineage>
        <taxon>Bacteria</taxon>
        <taxon>Bacillati</taxon>
        <taxon>Bacillota</taxon>
        <taxon>Bacilli</taxon>
        <taxon>Bacillales</taxon>
        <taxon>Paenibacillaceae</taxon>
        <taxon>Paenibacillus</taxon>
    </lineage>
</organism>